<dbReference type="OrthoDB" id="1923994at2759"/>
<gene>
    <name evidence="6" type="ORF">GIB67_033394</name>
</gene>
<name>A0A7J7LTQ8_9MAGN</name>
<evidence type="ECO:0000313" key="7">
    <source>
        <dbReference type="Proteomes" id="UP000541444"/>
    </source>
</evidence>
<dbReference type="PANTHER" id="PTHR43281:SF6">
    <property type="entry name" value="HETERODIMERIC GERANYLGERANYL PYROPHOSPHATE SYNTHASE SMALL SUBUNIT, CHLOROPLASTIC-LIKE"/>
    <property type="match status" value="1"/>
</dbReference>
<keyword evidence="3" id="KW-0479">Metal-binding</keyword>
<reference evidence="6 7" key="1">
    <citation type="journal article" date="2020" name="IScience">
        <title>Genome Sequencing of the Endangered Kingdonia uniflora (Circaeasteraceae, Ranunculales) Reveals Potential Mechanisms of Evolutionary Specialization.</title>
        <authorList>
            <person name="Sun Y."/>
            <person name="Deng T."/>
            <person name="Zhang A."/>
            <person name="Moore M.J."/>
            <person name="Landis J.B."/>
            <person name="Lin N."/>
            <person name="Zhang H."/>
            <person name="Zhang X."/>
            <person name="Huang J."/>
            <person name="Zhang X."/>
            <person name="Sun H."/>
            <person name="Wang H."/>
        </authorList>
    </citation>
    <scope>NUCLEOTIDE SEQUENCE [LARGE SCALE GENOMIC DNA]</scope>
    <source>
        <strain evidence="6">TB1705</strain>
        <tissue evidence="6">Leaf</tissue>
    </source>
</reference>
<protein>
    <submittedName>
        <fullName evidence="6">Uncharacterized protein</fullName>
    </submittedName>
</protein>
<dbReference type="EMBL" id="JACGCM010002017">
    <property type="protein sequence ID" value="KAF6146035.1"/>
    <property type="molecule type" value="Genomic_DNA"/>
</dbReference>
<comment type="caution">
    <text evidence="6">The sequence shown here is derived from an EMBL/GenBank/DDBJ whole genome shotgun (WGS) entry which is preliminary data.</text>
</comment>
<dbReference type="GO" id="GO:0008299">
    <property type="term" value="P:isoprenoid biosynthetic process"/>
    <property type="evidence" value="ECO:0007669"/>
    <property type="project" value="InterPro"/>
</dbReference>
<dbReference type="PANTHER" id="PTHR43281">
    <property type="entry name" value="FARNESYL DIPHOSPHATE SYNTHASE"/>
    <property type="match status" value="1"/>
</dbReference>
<dbReference type="Proteomes" id="UP000541444">
    <property type="component" value="Unassembled WGS sequence"/>
</dbReference>
<comment type="cofactor">
    <cofactor evidence="1">
        <name>Mg(2+)</name>
        <dbReference type="ChEBI" id="CHEBI:18420"/>
    </cofactor>
</comment>
<sequence>MAAILHCSITPNLPSSVHSSLTTYKPMHKEQSYWASINSDIETHLKMSIPIRSPLSVYEPMHHLTLSAPRSMAPALCIAACEVVGGHGHQAIDAAAAVHLMQTAAYTHENLILLDQQKPNLAAHHSYDTNIQLLMGDTILPFAYELLASSDDSTGNNSHKILRVIIELSQAMGTQGMIDGQYKKMQRIGSDDRLIYQVCKKMEGELYSCGAACGAILGGGSDNEIKKLRRYGLYVGLIHGMMLRGIGLGRVKEIKALALKELHYFKNQNIEAITSLVDARLFRSSS</sequence>
<evidence type="ECO:0000256" key="1">
    <source>
        <dbReference type="ARBA" id="ARBA00001946"/>
    </source>
</evidence>
<evidence type="ECO:0000256" key="3">
    <source>
        <dbReference type="ARBA" id="ARBA00022723"/>
    </source>
</evidence>
<keyword evidence="4" id="KW-0460">Magnesium</keyword>
<accession>A0A7J7LTQ8</accession>
<proteinExistence type="inferred from homology"/>
<keyword evidence="7" id="KW-1185">Reference proteome</keyword>
<dbReference type="SUPFAM" id="SSF48576">
    <property type="entry name" value="Terpenoid synthases"/>
    <property type="match status" value="1"/>
</dbReference>
<evidence type="ECO:0000256" key="2">
    <source>
        <dbReference type="ARBA" id="ARBA00006706"/>
    </source>
</evidence>
<evidence type="ECO:0000256" key="4">
    <source>
        <dbReference type="ARBA" id="ARBA00022842"/>
    </source>
</evidence>
<dbReference type="InterPro" id="IPR000092">
    <property type="entry name" value="Polyprenyl_synt"/>
</dbReference>
<dbReference type="GO" id="GO:0046872">
    <property type="term" value="F:metal ion binding"/>
    <property type="evidence" value="ECO:0007669"/>
    <property type="project" value="UniProtKB-KW"/>
</dbReference>
<dbReference type="AlphaFoldDB" id="A0A7J7LTQ8"/>
<comment type="similarity">
    <text evidence="2 5">Belongs to the FPP/GGPP synthase family.</text>
</comment>
<evidence type="ECO:0000313" key="6">
    <source>
        <dbReference type="EMBL" id="KAF6146035.1"/>
    </source>
</evidence>
<keyword evidence="5" id="KW-0808">Transferase</keyword>
<dbReference type="Gene3D" id="1.10.600.10">
    <property type="entry name" value="Farnesyl Diphosphate Synthase"/>
    <property type="match status" value="1"/>
</dbReference>
<evidence type="ECO:0000256" key="5">
    <source>
        <dbReference type="RuleBase" id="RU004466"/>
    </source>
</evidence>
<organism evidence="6 7">
    <name type="scientific">Kingdonia uniflora</name>
    <dbReference type="NCBI Taxonomy" id="39325"/>
    <lineage>
        <taxon>Eukaryota</taxon>
        <taxon>Viridiplantae</taxon>
        <taxon>Streptophyta</taxon>
        <taxon>Embryophyta</taxon>
        <taxon>Tracheophyta</taxon>
        <taxon>Spermatophyta</taxon>
        <taxon>Magnoliopsida</taxon>
        <taxon>Ranunculales</taxon>
        <taxon>Circaeasteraceae</taxon>
        <taxon>Kingdonia</taxon>
    </lineage>
</organism>
<dbReference type="Pfam" id="PF00348">
    <property type="entry name" value="polyprenyl_synt"/>
    <property type="match status" value="1"/>
</dbReference>
<dbReference type="GO" id="GO:0004659">
    <property type="term" value="F:prenyltransferase activity"/>
    <property type="evidence" value="ECO:0007669"/>
    <property type="project" value="InterPro"/>
</dbReference>
<dbReference type="InterPro" id="IPR008949">
    <property type="entry name" value="Isoprenoid_synthase_dom_sf"/>
</dbReference>